<evidence type="ECO:0000256" key="4">
    <source>
        <dbReference type="ARBA" id="ARBA00022741"/>
    </source>
</evidence>
<reference evidence="15 16" key="1">
    <citation type="journal article" date="2016" name="Front. Microbiol.">
        <title>Single-Cell (Meta-)Genomics of a Dimorphic Candidatus Thiomargarita nelsonii Reveals Genomic Plasticity.</title>
        <authorList>
            <person name="Flood B.E."/>
            <person name="Fliss P."/>
            <person name="Jones D.S."/>
            <person name="Dick G.J."/>
            <person name="Jain S."/>
            <person name="Kaster A.K."/>
            <person name="Winkel M."/>
            <person name="Mussmann M."/>
            <person name="Bailey J."/>
        </authorList>
    </citation>
    <scope>NUCLEOTIDE SEQUENCE [LARGE SCALE GENOMIC DNA]</scope>
    <source>
        <strain evidence="15">Hydrate Ridge</strain>
    </source>
</reference>
<evidence type="ECO:0000259" key="14">
    <source>
        <dbReference type="Pfam" id="PF00899"/>
    </source>
</evidence>
<accession>A0A0A6PK57</accession>
<keyword evidence="16" id="KW-1185">Reference proteome</keyword>
<dbReference type="GO" id="GO:0008641">
    <property type="term" value="F:ubiquitin-like modifier activating enzyme activity"/>
    <property type="evidence" value="ECO:0007669"/>
    <property type="project" value="InterPro"/>
</dbReference>
<dbReference type="Gene3D" id="3.40.50.720">
    <property type="entry name" value="NAD(P)-binding Rossmann-like Domain"/>
    <property type="match status" value="1"/>
</dbReference>
<dbReference type="InterPro" id="IPR000594">
    <property type="entry name" value="ThiF_NAD_FAD-bd"/>
</dbReference>
<dbReference type="AlphaFoldDB" id="A0A0A6PK57"/>
<proteinExistence type="inferred from homology"/>
<comment type="pathway">
    <text evidence="1">Cofactor biosynthesis; molybdopterin biosynthesis.</text>
</comment>
<evidence type="ECO:0000256" key="6">
    <source>
        <dbReference type="ARBA" id="ARBA00052218"/>
    </source>
</evidence>
<feature type="domain" description="THIF-type NAD/FAD binding fold" evidence="14">
    <location>
        <begin position="12"/>
        <end position="226"/>
    </location>
</feature>
<dbReference type="InterPro" id="IPR035985">
    <property type="entry name" value="Ubiquitin-activating_enz"/>
</dbReference>
<dbReference type="GO" id="GO:0008146">
    <property type="term" value="F:sulfotransferase activity"/>
    <property type="evidence" value="ECO:0007669"/>
    <property type="project" value="TreeGrafter"/>
</dbReference>
<dbReference type="FunFam" id="3.40.50.720:FF:000033">
    <property type="entry name" value="Adenylyltransferase and sulfurtransferase MOCS3"/>
    <property type="match status" value="1"/>
</dbReference>
<evidence type="ECO:0000256" key="2">
    <source>
        <dbReference type="ARBA" id="ARBA00009919"/>
    </source>
</evidence>
<evidence type="ECO:0000256" key="8">
    <source>
        <dbReference type="ARBA" id="ARBA00063809"/>
    </source>
</evidence>
<dbReference type="PANTHER" id="PTHR10953">
    <property type="entry name" value="UBIQUITIN-ACTIVATING ENZYME E1"/>
    <property type="match status" value="1"/>
</dbReference>
<evidence type="ECO:0000256" key="5">
    <source>
        <dbReference type="ARBA" id="ARBA00022840"/>
    </source>
</evidence>
<keyword evidence="4" id="KW-0547">Nucleotide-binding</keyword>
<comment type="similarity">
    <text evidence="2">Belongs to the HesA/MoeB/ThiF family.</text>
</comment>
<dbReference type="SUPFAM" id="SSF69572">
    <property type="entry name" value="Activating enzymes of the ubiquitin-like proteins"/>
    <property type="match status" value="1"/>
</dbReference>
<evidence type="ECO:0000256" key="9">
    <source>
        <dbReference type="ARBA" id="ARBA00066884"/>
    </source>
</evidence>
<dbReference type="EMBL" id="JSZA02000204">
    <property type="protein sequence ID" value="KHD07408.1"/>
    <property type="molecule type" value="Genomic_DNA"/>
</dbReference>
<dbReference type="Pfam" id="PF00899">
    <property type="entry name" value="ThiF"/>
    <property type="match status" value="1"/>
</dbReference>
<comment type="subunit">
    <text evidence="8">Homodimer. Forms a stable heterotetrameric complex of 2 MoeB and 2 MoaD during adenylation of MoaD.</text>
</comment>
<gene>
    <name evidence="15" type="ORF">PN36_29495</name>
</gene>
<evidence type="ECO:0000256" key="3">
    <source>
        <dbReference type="ARBA" id="ARBA00022679"/>
    </source>
</evidence>
<evidence type="ECO:0000256" key="11">
    <source>
        <dbReference type="ARBA" id="ARBA00075110"/>
    </source>
</evidence>
<evidence type="ECO:0000256" key="13">
    <source>
        <dbReference type="ARBA" id="ARBA00078531"/>
    </source>
</evidence>
<evidence type="ECO:0000256" key="12">
    <source>
        <dbReference type="ARBA" id="ARBA00075328"/>
    </source>
</evidence>
<dbReference type="Proteomes" id="UP000030428">
    <property type="component" value="Unassembled WGS sequence"/>
</dbReference>
<keyword evidence="5" id="KW-0067">ATP-binding</keyword>
<evidence type="ECO:0000256" key="10">
    <source>
        <dbReference type="ARBA" id="ARBA00073635"/>
    </source>
</evidence>
<evidence type="ECO:0000256" key="7">
    <source>
        <dbReference type="ARBA" id="ARBA00055169"/>
    </source>
</evidence>
<dbReference type="GO" id="GO:0061605">
    <property type="term" value="F:molybdopterin-synthase adenylyltransferase activity"/>
    <property type="evidence" value="ECO:0007669"/>
    <property type="project" value="UniProtKB-EC"/>
</dbReference>
<dbReference type="GO" id="GO:0005829">
    <property type="term" value="C:cytosol"/>
    <property type="evidence" value="ECO:0007669"/>
    <property type="project" value="TreeGrafter"/>
</dbReference>
<organism evidence="15 16">
    <name type="scientific">Candidatus Thiomargarita nelsonii</name>
    <dbReference type="NCBI Taxonomy" id="1003181"/>
    <lineage>
        <taxon>Bacteria</taxon>
        <taxon>Pseudomonadati</taxon>
        <taxon>Pseudomonadota</taxon>
        <taxon>Gammaproteobacteria</taxon>
        <taxon>Thiotrichales</taxon>
        <taxon>Thiotrichaceae</taxon>
        <taxon>Thiomargarita</taxon>
    </lineage>
</organism>
<dbReference type="GO" id="GO:0005524">
    <property type="term" value="F:ATP binding"/>
    <property type="evidence" value="ECO:0007669"/>
    <property type="project" value="UniProtKB-KW"/>
</dbReference>
<dbReference type="CDD" id="cd00757">
    <property type="entry name" value="ThiF_MoeB_HesA_family"/>
    <property type="match status" value="1"/>
</dbReference>
<evidence type="ECO:0000313" key="16">
    <source>
        <dbReference type="Proteomes" id="UP000030428"/>
    </source>
</evidence>
<comment type="catalytic activity">
    <reaction evidence="6">
        <text>[molybdopterin-synthase sulfur-carrier protein]-C-terminal Gly-Gly + ATP + H(+) = [molybdopterin-synthase sulfur-carrier protein]-C-terminal Gly-Gly-AMP + diphosphate</text>
        <dbReference type="Rhea" id="RHEA:43616"/>
        <dbReference type="Rhea" id="RHEA-COMP:12159"/>
        <dbReference type="Rhea" id="RHEA-COMP:12202"/>
        <dbReference type="ChEBI" id="CHEBI:15378"/>
        <dbReference type="ChEBI" id="CHEBI:30616"/>
        <dbReference type="ChEBI" id="CHEBI:33019"/>
        <dbReference type="ChEBI" id="CHEBI:90618"/>
        <dbReference type="ChEBI" id="CHEBI:90778"/>
        <dbReference type="EC" id="2.7.7.80"/>
    </reaction>
</comment>
<comment type="function">
    <text evidence="7">Catalyzes the adenylation by ATP of the carboxyl group of the C-terminal glycine of sulfur carrier protein MoaD.</text>
</comment>
<keyword evidence="3" id="KW-0808">Transferase</keyword>
<name>A0A0A6PK57_9GAMM</name>
<dbReference type="EC" id="2.7.7.80" evidence="9"/>
<dbReference type="NCBIfam" id="NF004281">
    <property type="entry name" value="PRK05690.1"/>
    <property type="match status" value="1"/>
</dbReference>
<protein>
    <recommendedName>
        <fullName evidence="10">Molybdopterin-synthase adenylyltransferase</fullName>
        <ecNumber evidence="9">2.7.7.80</ecNumber>
    </recommendedName>
    <alternativeName>
        <fullName evidence="13">MoaD protein adenylase</fullName>
    </alternativeName>
    <alternativeName>
        <fullName evidence="11">Molybdopterin-converting factor subunit 1 adenylase</fullName>
    </alternativeName>
    <alternativeName>
        <fullName evidence="12">Sulfur carrier protein MoaD adenylyltransferase</fullName>
    </alternativeName>
</protein>
<evidence type="ECO:0000313" key="15">
    <source>
        <dbReference type="EMBL" id="KHD07408.1"/>
    </source>
</evidence>
<evidence type="ECO:0000256" key="1">
    <source>
        <dbReference type="ARBA" id="ARBA00005046"/>
    </source>
</evidence>
<comment type="caution">
    <text evidence="15">The sequence shown here is derived from an EMBL/GenBank/DDBJ whole genome shotgun (WGS) entry which is preliminary data.</text>
</comment>
<dbReference type="GO" id="GO:0004792">
    <property type="term" value="F:thiosulfate-cyanide sulfurtransferase activity"/>
    <property type="evidence" value="ECO:0007669"/>
    <property type="project" value="TreeGrafter"/>
</dbReference>
<dbReference type="InterPro" id="IPR045886">
    <property type="entry name" value="ThiF/MoeB/HesA"/>
</dbReference>
<dbReference type="PANTHER" id="PTHR10953:SF102">
    <property type="entry name" value="ADENYLYLTRANSFERASE AND SULFURTRANSFERASE MOCS3"/>
    <property type="match status" value="1"/>
</dbReference>
<sequence length="230" mass="24787">MNNNHRSPKFILDEKKVLIIGLGGLGSPVAMYLAAAGVGHLVLADFDRVDLSNLQRQIVHDTTQIGQYKTISAQTKLQALNPDIEISFIKDMISEDFLIEDDIDVVVDCSDNFATRFIINAACVHAGTPLVSGAALRWGGQVAVFSSSPQSPCYRCLYSDNEDEGEACSDAGILAPLVGVIGSIQAVEVIKVLCGIGNPLSGRLLLFDALSMQWRTLKLHKDPTCPICSN</sequence>
<keyword evidence="15" id="KW-0548">Nucleotidyltransferase</keyword>